<keyword evidence="1" id="KW-0812">Transmembrane</keyword>
<dbReference type="OrthoDB" id="5198189at2"/>
<dbReference type="PIRSF" id="PIRSF037395">
    <property type="entry name" value="UCP037395_ABCper"/>
    <property type="match status" value="1"/>
</dbReference>
<feature type="transmembrane region" description="Helical" evidence="1">
    <location>
        <begin position="152"/>
        <end position="175"/>
    </location>
</feature>
<dbReference type="GO" id="GO:0022857">
    <property type="term" value="F:transmembrane transporter activity"/>
    <property type="evidence" value="ECO:0007669"/>
    <property type="project" value="InterPro"/>
</dbReference>
<feature type="transmembrane region" description="Helical" evidence="1">
    <location>
        <begin position="30"/>
        <end position="47"/>
    </location>
</feature>
<evidence type="ECO:0000313" key="3">
    <source>
        <dbReference type="Proteomes" id="UP000257144"/>
    </source>
</evidence>
<comment type="caution">
    <text evidence="2">The sequence shown here is derived from an EMBL/GenBank/DDBJ whole genome shotgun (WGS) entry which is preliminary data.</text>
</comment>
<protein>
    <submittedName>
        <fullName evidence="2">ECF transporter S component</fullName>
    </submittedName>
</protein>
<keyword evidence="1" id="KW-0472">Membrane</keyword>
<dbReference type="Pfam" id="PF12822">
    <property type="entry name" value="ECF_trnsprt"/>
    <property type="match status" value="1"/>
</dbReference>
<dbReference type="Gene3D" id="1.10.1760.20">
    <property type="match status" value="1"/>
</dbReference>
<evidence type="ECO:0000313" key="2">
    <source>
        <dbReference type="EMBL" id="RDU36859.1"/>
    </source>
</evidence>
<dbReference type="AlphaFoldDB" id="A0A3D8GRM0"/>
<reference evidence="2 3" key="1">
    <citation type="submission" date="2018-07" db="EMBL/GenBank/DDBJ databases">
        <title>Bacillus sp. YLB-04 draft genome sequence.</title>
        <authorList>
            <person name="Yu L."/>
            <person name="Tang X."/>
        </authorList>
    </citation>
    <scope>NUCLEOTIDE SEQUENCE [LARGE SCALE GENOMIC DNA]</scope>
    <source>
        <strain evidence="2 3">YLB-04</strain>
    </source>
</reference>
<feature type="transmembrane region" description="Helical" evidence="1">
    <location>
        <begin position="195"/>
        <end position="216"/>
    </location>
</feature>
<sequence>MRRWKKAILILMPTIMLALLFYAAAKAEAFMWASLAFAAAAFIYLLVRFERRKIEARELVLLAVLAAIAAVGRIPFASIPGVQPTTFVIIMSGLVFGAESGFLIGAVAALASNMVLGQGPWTPWQMAAWGLAGLSAGLFGKTRVMRNRWGRLAFGFVWGFLFGWIMNVWGLLAFAQSGGEVSMASIGTYFAASAFFDFMHACSNVFFLFVFSDIWLKSLGRFKQKYGLLERNGL</sequence>
<name>A0A3D8GRM0_9BACI</name>
<dbReference type="InterPro" id="IPR024529">
    <property type="entry name" value="ECF_trnsprt_substrate-spec"/>
</dbReference>
<dbReference type="Proteomes" id="UP000257144">
    <property type="component" value="Unassembled WGS sequence"/>
</dbReference>
<feature type="transmembrane region" description="Helical" evidence="1">
    <location>
        <begin position="59"/>
        <end position="76"/>
    </location>
</feature>
<evidence type="ECO:0000256" key="1">
    <source>
        <dbReference type="SAM" id="Phobius"/>
    </source>
</evidence>
<dbReference type="EMBL" id="QNQT01000003">
    <property type="protein sequence ID" value="RDU36859.1"/>
    <property type="molecule type" value="Genomic_DNA"/>
</dbReference>
<keyword evidence="1" id="KW-1133">Transmembrane helix</keyword>
<feature type="transmembrane region" description="Helical" evidence="1">
    <location>
        <begin position="88"/>
        <end position="111"/>
    </location>
</feature>
<dbReference type="InterPro" id="IPR017196">
    <property type="entry name" value="ECF_substrate-spec_UCP037395"/>
</dbReference>
<accession>A0A3D8GRM0</accession>
<feature type="transmembrane region" description="Helical" evidence="1">
    <location>
        <begin position="7"/>
        <end position="24"/>
    </location>
</feature>
<proteinExistence type="predicted"/>
<gene>
    <name evidence="2" type="ORF">DRW41_09140</name>
</gene>
<keyword evidence="3" id="KW-1185">Reference proteome</keyword>
<organism evidence="2 3">
    <name type="scientific">Neobacillus piezotolerans</name>
    <dbReference type="NCBI Taxonomy" id="2259171"/>
    <lineage>
        <taxon>Bacteria</taxon>
        <taxon>Bacillati</taxon>
        <taxon>Bacillota</taxon>
        <taxon>Bacilli</taxon>
        <taxon>Bacillales</taxon>
        <taxon>Bacillaceae</taxon>
        <taxon>Neobacillus</taxon>
    </lineage>
</organism>
<dbReference type="RefSeq" id="WP_115451688.1">
    <property type="nucleotide sequence ID" value="NZ_QNQT01000003.1"/>
</dbReference>